<dbReference type="InterPro" id="IPR036249">
    <property type="entry name" value="Thioredoxin-like_sf"/>
</dbReference>
<dbReference type="Gene3D" id="3.40.30.10">
    <property type="entry name" value="Glutaredoxin"/>
    <property type="match status" value="1"/>
</dbReference>
<dbReference type="InterPro" id="IPR009737">
    <property type="entry name" value="Aim32/Apd1-like"/>
</dbReference>
<dbReference type="OrthoDB" id="10253744at2759"/>
<comment type="caution">
    <text evidence="2">The sequence shown here is derived from an EMBL/GenBank/DDBJ whole genome shotgun (WGS) entry which is preliminary data.</text>
</comment>
<keyword evidence="3" id="KW-1185">Reference proteome</keyword>
<name>A0A8T2UMM3_CERRI</name>
<organism evidence="2 3">
    <name type="scientific">Ceratopteris richardii</name>
    <name type="common">Triangle waterfern</name>
    <dbReference type="NCBI Taxonomy" id="49495"/>
    <lineage>
        <taxon>Eukaryota</taxon>
        <taxon>Viridiplantae</taxon>
        <taxon>Streptophyta</taxon>
        <taxon>Embryophyta</taxon>
        <taxon>Tracheophyta</taxon>
        <taxon>Polypodiopsida</taxon>
        <taxon>Polypodiidae</taxon>
        <taxon>Polypodiales</taxon>
        <taxon>Pteridineae</taxon>
        <taxon>Pteridaceae</taxon>
        <taxon>Parkerioideae</taxon>
        <taxon>Ceratopteris</taxon>
    </lineage>
</organism>
<reference evidence="2" key="1">
    <citation type="submission" date="2021-08" db="EMBL/GenBank/DDBJ databases">
        <title>WGS assembly of Ceratopteris richardii.</title>
        <authorList>
            <person name="Marchant D.B."/>
            <person name="Chen G."/>
            <person name="Jenkins J."/>
            <person name="Shu S."/>
            <person name="Leebens-Mack J."/>
            <person name="Grimwood J."/>
            <person name="Schmutz J."/>
            <person name="Soltis P."/>
            <person name="Soltis D."/>
            <person name="Chen Z.-H."/>
        </authorList>
    </citation>
    <scope>NUCLEOTIDE SEQUENCE</scope>
    <source>
        <strain evidence="2">Whitten #5841</strain>
        <tissue evidence="2">Leaf</tissue>
    </source>
</reference>
<dbReference type="SUPFAM" id="SSF52833">
    <property type="entry name" value="Thioredoxin-like"/>
    <property type="match status" value="1"/>
</dbReference>
<dbReference type="PANTHER" id="PTHR31902:SF14">
    <property type="entry name" value="ACTIN PATCHES DISTAL PROTEIN 1"/>
    <property type="match status" value="1"/>
</dbReference>
<dbReference type="Proteomes" id="UP000825935">
    <property type="component" value="Chromosome 7"/>
</dbReference>
<sequence length="396" mass="43605">MGSAPCLRGSEGRNNEFSSHLRSGSLTCESSPGILSSSSLLTDYAAPVHPLDEDEDESELRSIPSSNSSSPLLCSTQLPERHVFLCFKEPRSWPSVVEGADSDRLPRFLAAAVKDRKNEMMKKTRLIVCEGRDGTDSSNGDVMIFPDMVRYRGLTHFDVDSFVDEVLIQNRDWTPGKPERLLGTYVFVCAHGNHEFHLGVLGSAIIERFRQEIATRRLGAKLFVKPCSYIGGRKFVKNLIVYSSNSTGQVSGHCYGCVTPDNVSSVLDDFSLQGYFDGVEDRLSGCEDQEPLYSVSRACSSGSCSTLEADFQASQMNGHFNVKIDSVIGFQGQKVIAKPADSEQPKRRAYSSSMWWQASWWLCFWEKDDTLAALAVAGAAASVVLAYHLYKSNGGL</sequence>
<dbReference type="PANTHER" id="PTHR31902">
    <property type="entry name" value="ACTIN PATCHES DISTAL PROTEIN 1"/>
    <property type="match status" value="1"/>
</dbReference>
<feature type="compositionally biased region" description="Polar residues" evidence="1">
    <location>
        <begin position="15"/>
        <end position="24"/>
    </location>
</feature>
<dbReference type="AlphaFoldDB" id="A0A8T2UMM3"/>
<evidence type="ECO:0000313" key="2">
    <source>
        <dbReference type="EMBL" id="KAH7433539.1"/>
    </source>
</evidence>
<gene>
    <name evidence="2" type="ORF">KP509_07G074200</name>
</gene>
<dbReference type="Pfam" id="PF06999">
    <property type="entry name" value="Suc_Fer-like"/>
    <property type="match status" value="1"/>
</dbReference>
<dbReference type="EMBL" id="CM035412">
    <property type="protein sequence ID" value="KAH7433539.1"/>
    <property type="molecule type" value="Genomic_DNA"/>
</dbReference>
<evidence type="ECO:0000313" key="3">
    <source>
        <dbReference type="Proteomes" id="UP000825935"/>
    </source>
</evidence>
<proteinExistence type="predicted"/>
<feature type="region of interest" description="Disordered" evidence="1">
    <location>
        <begin position="1"/>
        <end position="24"/>
    </location>
</feature>
<accession>A0A8T2UMM3</accession>
<feature type="region of interest" description="Disordered" evidence="1">
    <location>
        <begin position="51"/>
        <end position="74"/>
    </location>
</feature>
<protein>
    <submittedName>
        <fullName evidence="2">Uncharacterized protein</fullName>
    </submittedName>
</protein>
<evidence type="ECO:0000256" key="1">
    <source>
        <dbReference type="SAM" id="MobiDB-lite"/>
    </source>
</evidence>
<dbReference type="OMA" id="NNEFSSH"/>
<feature type="compositionally biased region" description="Low complexity" evidence="1">
    <location>
        <begin position="61"/>
        <end position="74"/>
    </location>
</feature>